<evidence type="ECO:0000313" key="4">
    <source>
        <dbReference type="Proteomes" id="UP000604117"/>
    </source>
</evidence>
<evidence type="ECO:0000259" key="2">
    <source>
        <dbReference type="Pfam" id="PF07811"/>
    </source>
</evidence>
<dbReference type="Pfam" id="PF07811">
    <property type="entry name" value="TadE"/>
    <property type="match status" value="1"/>
</dbReference>
<gene>
    <name evidence="3" type="ORF">Asi02nite_36490</name>
</gene>
<dbReference type="RefSeq" id="WP_203714508.1">
    <property type="nucleotide sequence ID" value="NZ_BONE01000027.1"/>
</dbReference>
<accession>A0ABQ4CS63</accession>
<dbReference type="EMBL" id="BONE01000027">
    <property type="protein sequence ID" value="GIF74131.1"/>
    <property type="molecule type" value="Genomic_DNA"/>
</dbReference>
<feature type="domain" description="TadE-like" evidence="2">
    <location>
        <begin position="8"/>
        <end position="49"/>
    </location>
</feature>
<evidence type="ECO:0000313" key="3">
    <source>
        <dbReference type="EMBL" id="GIF74131.1"/>
    </source>
</evidence>
<name>A0ABQ4CS63_9ACTN</name>
<feature type="transmembrane region" description="Helical" evidence="1">
    <location>
        <begin position="14"/>
        <end position="37"/>
    </location>
</feature>
<reference evidence="3 4" key="1">
    <citation type="submission" date="2021-01" db="EMBL/GenBank/DDBJ databases">
        <title>Whole genome shotgun sequence of Asanoa siamensis NBRC 107932.</title>
        <authorList>
            <person name="Komaki H."/>
            <person name="Tamura T."/>
        </authorList>
    </citation>
    <scope>NUCLEOTIDE SEQUENCE [LARGE SCALE GENOMIC DNA]</scope>
    <source>
        <strain evidence="3 4">NBRC 107932</strain>
    </source>
</reference>
<organism evidence="3 4">
    <name type="scientific">Asanoa siamensis</name>
    <dbReference type="NCBI Taxonomy" id="926357"/>
    <lineage>
        <taxon>Bacteria</taxon>
        <taxon>Bacillati</taxon>
        <taxon>Actinomycetota</taxon>
        <taxon>Actinomycetes</taxon>
        <taxon>Micromonosporales</taxon>
        <taxon>Micromonosporaceae</taxon>
        <taxon>Asanoa</taxon>
    </lineage>
</organism>
<keyword evidence="1" id="KW-0812">Transmembrane</keyword>
<keyword evidence="4" id="KW-1185">Reference proteome</keyword>
<keyword evidence="1" id="KW-1133">Transmembrane helix</keyword>
<sequence length="133" mass="13209">MAARPDAGAATTELVIAMPLLLLMILFVVQAGVWMHATHVAQAAATRAASTAAAYQGTAAAGQAAGAETLAAIGSGVLKTPAVSVTRTATEVQGEVTGTAATVVPGMNWSVRAVVVRPVERFAPDLTTAGGSP</sequence>
<keyword evidence="1" id="KW-0472">Membrane</keyword>
<proteinExistence type="predicted"/>
<protein>
    <recommendedName>
        <fullName evidence="2">TadE-like domain-containing protein</fullName>
    </recommendedName>
</protein>
<dbReference type="InterPro" id="IPR012495">
    <property type="entry name" value="TadE-like_dom"/>
</dbReference>
<evidence type="ECO:0000256" key="1">
    <source>
        <dbReference type="SAM" id="Phobius"/>
    </source>
</evidence>
<dbReference type="Proteomes" id="UP000604117">
    <property type="component" value="Unassembled WGS sequence"/>
</dbReference>
<comment type="caution">
    <text evidence="3">The sequence shown here is derived from an EMBL/GenBank/DDBJ whole genome shotgun (WGS) entry which is preliminary data.</text>
</comment>